<organism evidence="1 2">
    <name type="scientific">Mucor lusitanicus CBS 277.49</name>
    <dbReference type="NCBI Taxonomy" id="747725"/>
    <lineage>
        <taxon>Eukaryota</taxon>
        <taxon>Fungi</taxon>
        <taxon>Fungi incertae sedis</taxon>
        <taxon>Mucoromycota</taxon>
        <taxon>Mucoromycotina</taxon>
        <taxon>Mucoromycetes</taxon>
        <taxon>Mucorales</taxon>
        <taxon>Mucorineae</taxon>
        <taxon>Mucoraceae</taxon>
        <taxon>Mucor</taxon>
    </lineage>
</organism>
<evidence type="ECO:0000313" key="1">
    <source>
        <dbReference type="EMBL" id="OAD08309.1"/>
    </source>
</evidence>
<dbReference type="Pfam" id="PF06522">
    <property type="entry name" value="B12D"/>
    <property type="match status" value="1"/>
</dbReference>
<comment type="caution">
    <text evidence="1">The sequence shown here is derived from an EMBL/GenBank/DDBJ whole genome shotgun (WGS) entry which is preliminary data.</text>
</comment>
<dbReference type="EMBL" id="AMYB01000001">
    <property type="protein sequence ID" value="OAD08309.1"/>
    <property type="molecule type" value="Genomic_DNA"/>
</dbReference>
<dbReference type="PANTHER" id="PTHR14256:SF1">
    <property type="entry name" value="GEO09626P1"/>
    <property type="match status" value="1"/>
</dbReference>
<dbReference type="AlphaFoldDB" id="A0A162RRZ5"/>
<dbReference type="Proteomes" id="UP000077051">
    <property type="component" value="Unassembled WGS sequence"/>
</dbReference>
<keyword evidence="2" id="KW-1185">Reference proteome</keyword>
<dbReference type="PANTHER" id="PTHR14256">
    <property type="entry name" value="NADH-UBIQUINONE OXIDOREDUCTASE MLRQ SUBUNIT"/>
    <property type="match status" value="1"/>
</dbReference>
<evidence type="ECO:0000313" key="2">
    <source>
        <dbReference type="Proteomes" id="UP000077051"/>
    </source>
</evidence>
<dbReference type="OrthoDB" id="5511684at2759"/>
<protein>
    <submittedName>
        <fullName evidence="1">NADH dehydrogenase 1 alpha subcomplex subunit 4 NDUFA4</fullName>
    </submittedName>
</protein>
<proteinExistence type="predicted"/>
<dbReference type="STRING" id="747725.A0A162RRZ5"/>
<name>A0A162RRZ5_MUCCL</name>
<reference evidence="1 2" key="1">
    <citation type="submission" date="2015-06" db="EMBL/GenBank/DDBJ databases">
        <title>Expansion of signal transduction pathways in fungi by whole-genome duplication.</title>
        <authorList>
            <consortium name="DOE Joint Genome Institute"/>
            <person name="Corrochano L.M."/>
            <person name="Kuo A."/>
            <person name="Marcet-Houben M."/>
            <person name="Polaino S."/>
            <person name="Salamov A."/>
            <person name="Villalobos J.M."/>
            <person name="Alvarez M.I."/>
            <person name="Avalos J."/>
            <person name="Benito E.P."/>
            <person name="Benoit I."/>
            <person name="Burger G."/>
            <person name="Camino L.P."/>
            <person name="Canovas D."/>
            <person name="Cerda-Olmedo E."/>
            <person name="Cheng J.-F."/>
            <person name="Dominguez A."/>
            <person name="Elias M."/>
            <person name="Eslava A.P."/>
            <person name="Glaser F."/>
            <person name="Grimwood J."/>
            <person name="Gutierrez G."/>
            <person name="Heitman J."/>
            <person name="Henrissat B."/>
            <person name="Iturriaga E.A."/>
            <person name="Lang B.F."/>
            <person name="Lavin J.L."/>
            <person name="Lee S."/>
            <person name="Li W."/>
            <person name="Lindquist E."/>
            <person name="Lopez-Garcia S."/>
            <person name="Luque E.M."/>
            <person name="Marcos A.T."/>
            <person name="Martin J."/>
            <person name="Mccluskey K."/>
            <person name="Medina H.R."/>
            <person name="Miralles-Duran A."/>
            <person name="Miyazaki A."/>
            <person name="Munoz-Torres E."/>
            <person name="Oguiza J.A."/>
            <person name="Ohm R."/>
            <person name="Olmedo M."/>
            <person name="Orejas M."/>
            <person name="Ortiz-Castellanos L."/>
            <person name="Pisabarro A.G."/>
            <person name="Rodriguez-Romero J."/>
            <person name="Ruiz-Herrera J."/>
            <person name="Ruiz-Vazquez R."/>
            <person name="Sanz C."/>
            <person name="Schackwitz W."/>
            <person name="Schmutz J."/>
            <person name="Shahriari M."/>
            <person name="Shelest E."/>
            <person name="Silva-Franco F."/>
            <person name="Soanes D."/>
            <person name="Syed K."/>
            <person name="Tagua V.G."/>
            <person name="Talbot N.J."/>
            <person name="Thon M."/>
            <person name="De Vries R.P."/>
            <person name="Wiebenga A."/>
            <person name="Yadav J.S."/>
            <person name="Braun E.L."/>
            <person name="Baker S."/>
            <person name="Garre V."/>
            <person name="Horwitz B."/>
            <person name="Torres-Martinez S."/>
            <person name="Idnurm A."/>
            <person name="Herrera-Estrella A."/>
            <person name="Gabaldon T."/>
            <person name="Grigoriev I.V."/>
        </authorList>
    </citation>
    <scope>NUCLEOTIDE SEQUENCE [LARGE SCALE GENOMIC DNA]</scope>
    <source>
        <strain evidence="1 2">CBS 277.49</strain>
    </source>
</reference>
<gene>
    <name evidence="1" type="primary">NDUFA4</name>
    <name evidence="1" type="ORF">MUCCIDRAFT_105267</name>
</gene>
<dbReference type="VEuPathDB" id="FungiDB:MUCCIDRAFT_105267"/>
<accession>A0A162RRZ5</accession>
<dbReference type="InterPro" id="IPR010530">
    <property type="entry name" value="B12D"/>
</dbReference>
<sequence length="89" mass="9897">MGQVSQFLKRSASKPEIYPLFVILGGALTGAAYMSTHQARAPDVVWNHKTNAEPWQHVKDGEQVKLAAFNQKYDGKYTRKECINEGAAC</sequence>